<feature type="region of interest" description="Disordered" evidence="1">
    <location>
        <begin position="1"/>
        <end position="184"/>
    </location>
</feature>
<feature type="compositionally biased region" description="Pro residues" evidence="1">
    <location>
        <begin position="160"/>
        <end position="171"/>
    </location>
</feature>
<reference evidence="2 3" key="1">
    <citation type="journal article" date="2019" name="Mol. Ecol. Resour.">
        <title>Improving Illumina assemblies with Hi-C and long reads: an example with the North African dromedary.</title>
        <authorList>
            <person name="Elbers J.P."/>
            <person name="Rogers M.F."/>
            <person name="Perelman P.L."/>
            <person name="Proskuryakova A.A."/>
            <person name="Serdyukova N.A."/>
            <person name="Johnson W.E."/>
            <person name="Horin P."/>
            <person name="Corander J."/>
            <person name="Murphy D."/>
            <person name="Burger P.A."/>
        </authorList>
    </citation>
    <scope>NUCLEOTIDE SEQUENCE [LARGE SCALE GENOMIC DNA]</scope>
    <source>
        <strain evidence="2">Drom800</strain>
        <tissue evidence="2">Blood</tissue>
    </source>
</reference>
<proteinExistence type="predicted"/>
<evidence type="ECO:0000313" key="3">
    <source>
        <dbReference type="Proteomes" id="UP000299084"/>
    </source>
</evidence>
<organism evidence="2 3">
    <name type="scientific">Camelus dromedarius</name>
    <name type="common">Dromedary</name>
    <name type="synonym">Arabian camel</name>
    <dbReference type="NCBI Taxonomy" id="9838"/>
    <lineage>
        <taxon>Eukaryota</taxon>
        <taxon>Metazoa</taxon>
        <taxon>Chordata</taxon>
        <taxon>Craniata</taxon>
        <taxon>Vertebrata</taxon>
        <taxon>Euteleostomi</taxon>
        <taxon>Mammalia</taxon>
        <taxon>Eutheria</taxon>
        <taxon>Laurasiatheria</taxon>
        <taxon>Artiodactyla</taxon>
        <taxon>Tylopoda</taxon>
        <taxon>Camelidae</taxon>
        <taxon>Camelus</taxon>
    </lineage>
</organism>
<keyword evidence="3" id="KW-1185">Reference proteome</keyword>
<dbReference type="PANTHER" id="PTHR36292">
    <property type="entry name" value="UPF0575 PROTEIN C19ORF67"/>
    <property type="match status" value="1"/>
</dbReference>
<sequence length="184" mass="19331">GSQGLGPRARTAPNFGCLSPLHQRGGEERVLEKEEEEEDDEDEDDEDEVSEGSEVPEGDRPAGAQHHQLNGERGPQNSKERVKEWTPCGPHQGQEEGRGPAPGSGSRQVFSMAAMNKEGGSGKDPSVWGRAPGVKEPSPKTKPQAYAFYFPASAATGPDSPSPVPLPPGKPALPGADGTPFGCP</sequence>
<dbReference type="EMBL" id="JWIN03000022">
    <property type="protein sequence ID" value="KAB1259209.1"/>
    <property type="molecule type" value="Genomic_DNA"/>
</dbReference>
<feature type="non-terminal residue" evidence="2">
    <location>
        <position position="1"/>
    </location>
</feature>
<evidence type="ECO:0000256" key="1">
    <source>
        <dbReference type="SAM" id="MobiDB-lite"/>
    </source>
</evidence>
<gene>
    <name evidence="2" type="primary">Atherin</name>
    <name evidence="2" type="ORF">Cadr_000025488</name>
</gene>
<dbReference type="AlphaFoldDB" id="A0A5N4CJV3"/>
<dbReference type="PANTHER" id="PTHR36292:SF2">
    <property type="entry name" value="STERILE ALPHA MOTIF DOMAIN-CONTAINING PROTEIN 1"/>
    <property type="match status" value="1"/>
</dbReference>
<name>A0A5N4CJV3_CAMDR</name>
<feature type="compositionally biased region" description="Acidic residues" evidence="1">
    <location>
        <begin position="33"/>
        <end position="56"/>
    </location>
</feature>
<dbReference type="Proteomes" id="UP000299084">
    <property type="component" value="Unassembled WGS sequence"/>
</dbReference>
<accession>A0A5N4CJV3</accession>
<protein>
    <submittedName>
        <fullName evidence="2">Atherin</fullName>
    </submittedName>
</protein>
<comment type="caution">
    <text evidence="2">The sequence shown here is derived from an EMBL/GenBank/DDBJ whole genome shotgun (WGS) entry which is preliminary data.</text>
</comment>
<evidence type="ECO:0000313" key="2">
    <source>
        <dbReference type="EMBL" id="KAB1259209.1"/>
    </source>
</evidence>